<dbReference type="GO" id="GO:0009396">
    <property type="term" value="P:folic acid-containing compound biosynthetic process"/>
    <property type="evidence" value="ECO:0007669"/>
    <property type="project" value="InterPro"/>
</dbReference>
<name>F3L0Z0_9GAMM</name>
<dbReference type="OrthoDB" id="9803598at2"/>
<dbReference type="InterPro" id="IPR005801">
    <property type="entry name" value="ADC_synthase"/>
</dbReference>
<keyword evidence="2" id="KW-1185">Reference proteome</keyword>
<protein>
    <submittedName>
        <fullName evidence="1">Para-aminobenzoate synthase, aminase component</fullName>
    </submittedName>
</protein>
<evidence type="ECO:0000313" key="2">
    <source>
        <dbReference type="Proteomes" id="UP000005615"/>
    </source>
</evidence>
<dbReference type="RefSeq" id="WP_009575372.1">
    <property type="nucleotide sequence ID" value="NZ_AEIG01000026.1"/>
</dbReference>
<organism evidence="1 2">
    <name type="scientific">Aequoribacter fuscus</name>
    <dbReference type="NCBI Taxonomy" id="2518989"/>
    <lineage>
        <taxon>Bacteria</taxon>
        <taxon>Pseudomonadati</taxon>
        <taxon>Pseudomonadota</taxon>
        <taxon>Gammaproteobacteria</taxon>
        <taxon>Cellvibrionales</taxon>
        <taxon>Halieaceae</taxon>
        <taxon>Aequoribacter</taxon>
    </lineage>
</organism>
<comment type="caution">
    <text evidence="1">The sequence shown here is derived from an EMBL/GenBank/DDBJ whole genome shotgun (WGS) entry which is preliminary data.</text>
</comment>
<dbReference type="InterPro" id="IPR019999">
    <property type="entry name" value="Anth_synth_I-like"/>
</dbReference>
<dbReference type="PANTHER" id="PTHR11236">
    <property type="entry name" value="AMINOBENZOATE/ANTHRANILATE SYNTHASE"/>
    <property type="match status" value="1"/>
</dbReference>
<dbReference type="Proteomes" id="UP000005615">
    <property type="component" value="Unassembled WGS sequence"/>
</dbReference>
<dbReference type="InterPro" id="IPR006805">
    <property type="entry name" value="Anth_synth_I_N"/>
</dbReference>
<evidence type="ECO:0000313" key="1">
    <source>
        <dbReference type="EMBL" id="EGG29935.1"/>
    </source>
</evidence>
<dbReference type="InterPro" id="IPR015890">
    <property type="entry name" value="Chorismate_C"/>
</dbReference>
<sequence>MTRAPSCIPLSLPSDAASAIATQLHGERGFIWLDSANSGGQAQGFSLVSCTPSETIAHRPGSASASDFLDNWNQAYLKRANQHGSSVPFTGGWLGALHYDFGEELMGINRNYSENGATAYVAYHPWAIVFDHQTKCSYWVDDGRPLDDFAYALKSALLNRIESYPVPEIGALEALTWRAIEPKHDYLDKVEKILQYLLAGDSYQVNYAQPFETQLKGSVWSRYLALRTKNAAPFSACLLQTSLDDILCFSPELFIRGNDSLLVTQPIKGTTPRHDDPDIDRRLAEELSDSRKNRAENVMIVDLLRNDLGRVCTPGSIRVNSLCELHSYPSVHHLVSEVQGTLAKEMTPIDALKATFPGGSITGAPKKRSMEIIRELEGLPRGIYCGSILALSNNGNFTSNIAIRTISIKDGCARVWGGGGIVADSNADDEYQETFDKLSKIL</sequence>
<dbReference type="STRING" id="2518989.IMCC3088_1082"/>
<proteinExistence type="predicted"/>
<dbReference type="PANTHER" id="PTHR11236:SF50">
    <property type="entry name" value="AMINODEOXYCHORISMATE SYNTHASE COMPONENT 1"/>
    <property type="match status" value="1"/>
</dbReference>
<dbReference type="InterPro" id="IPR005802">
    <property type="entry name" value="ADC_synth_comp_1"/>
</dbReference>
<dbReference type="eggNOG" id="COG0147">
    <property type="taxonomic scope" value="Bacteria"/>
</dbReference>
<dbReference type="EMBL" id="AEIG01000026">
    <property type="protein sequence ID" value="EGG29935.1"/>
    <property type="molecule type" value="Genomic_DNA"/>
</dbReference>
<dbReference type="AlphaFoldDB" id="F3L0Z0"/>
<accession>F3L0Z0</accession>
<dbReference type="GO" id="GO:0046820">
    <property type="term" value="F:4-amino-4-deoxychorismate synthase activity"/>
    <property type="evidence" value="ECO:0007669"/>
    <property type="project" value="TreeGrafter"/>
</dbReference>
<dbReference type="GO" id="GO:0000162">
    <property type="term" value="P:L-tryptophan biosynthetic process"/>
    <property type="evidence" value="ECO:0007669"/>
    <property type="project" value="TreeGrafter"/>
</dbReference>
<dbReference type="PRINTS" id="PR00095">
    <property type="entry name" value="ANTSNTHASEI"/>
</dbReference>
<gene>
    <name evidence="1" type="ORF">IMCC3088_1082</name>
</gene>
<reference evidence="1 2" key="1">
    <citation type="journal article" date="2011" name="J. Bacteriol.">
        <title>Genome sequence of strain IMCC3088, a proteorhodopsin-containing marine bacterium belonging to the OM60/NOR5 clade.</title>
        <authorList>
            <person name="Jang Y."/>
            <person name="Oh H.M."/>
            <person name="Kang I."/>
            <person name="Lee K."/>
            <person name="Yang S.J."/>
            <person name="Cho J.C."/>
        </authorList>
    </citation>
    <scope>NUCLEOTIDE SEQUENCE [LARGE SCALE GENOMIC DNA]</scope>
    <source>
        <strain evidence="1 2">IMCC3088</strain>
    </source>
</reference>
<dbReference type="Gene3D" id="3.60.120.10">
    <property type="entry name" value="Anthranilate synthase"/>
    <property type="match status" value="1"/>
</dbReference>
<dbReference type="Pfam" id="PF00425">
    <property type="entry name" value="Chorismate_bind"/>
    <property type="match status" value="1"/>
</dbReference>
<dbReference type="SUPFAM" id="SSF56322">
    <property type="entry name" value="ADC synthase"/>
    <property type="match status" value="1"/>
</dbReference>
<dbReference type="NCBIfam" id="TIGR00553">
    <property type="entry name" value="pabB"/>
    <property type="match status" value="1"/>
</dbReference>
<dbReference type="Pfam" id="PF04715">
    <property type="entry name" value="Anth_synt_I_N"/>
    <property type="match status" value="1"/>
</dbReference>